<evidence type="ECO:0000256" key="2">
    <source>
        <dbReference type="ARBA" id="ARBA00012587"/>
    </source>
</evidence>
<dbReference type="Proteomes" id="UP000252893">
    <property type="component" value="Unassembled WGS sequence"/>
</dbReference>
<dbReference type="Pfam" id="PF06725">
    <property type="entry name" value="3D"/>
    <property type="match status" value="1"/>
</dbReference>
<dbReference type="GO" id="GO:0008933">
    <property type="term" value="F:peptidoglycan lytic transglycosylase activity"/>
    <property type="evidence" value="ECO:0007669"/>
    <property type="project" value="TreeGrafter"/>
</dbReference>
<evidence type="ECO:0000256" key="3">
    <source>
        <dbReference type="ARBA" id="ARBA00023239"/>
    </source>
</evidence>
<proteinExistence type="predicted"/>
<dbReference type="PANTHER" id="PTHR30124">
    <property type="entry name" value="MEMBRANE-BOUND LYTIC MUREIN TRANSGLYCOSYLASE A"/>
    <property type="match status" value="1"/>
</dbReference>
<gene>
    <name evidence="7" type="ORF">DFR47_102620</name>
</gene>
<dbReference type="SUPFAM" id="SSF50685">
    <property type="entry name" value="Barwin-like endoglucanases"/>
    <property type="match status" value="1"/>
</dbReference>
<dbReference type="GO" id="GO:0019867">
    <property type="term" value="C:outer membrane"/>
    <property type="evidence" value="ECO:0007669"/>
    <property type="project" value="InterPro"/>
</dbReference>
<organism evidence="7 8">
    <name type="scientific">Pseudochrobactrum asaccharolyticum</name>
    <dbReference type="NCBI Taxonomy" id="354351"/>
    <lineage>
        <taxon>Bacteria</taxon>
        <taxon>Pseudomonadati</taxon>
        <taxon>Pseudomonadota</taxon>
        <taxon>Alphaproteobacteria</taxon>
        <taxon>Hyphomicrobiales</taxon>
        <taxon>Brucellaceae</taxon>
        <taxon>Pseudochrobactrum</taxon>
    </lineage>
</organism>
<comment type="catalytic activity">
    <reaction evidence="1">
        <text>Exolytic cleavage of the (1-&gt;4)-beta-glycosidic linkage between N-acetylmuramic acid (MurNAc) and N-acetylglucosamine (GlcNAc) residues in peptidoglycan, from either the reducing or the non-reducing ends of the peptidoglycan chains, with concomitant formation of a 1,6-anhydrobond in the MurNAc residue.</text>
        <dbReference type="EC" id="4.2.2.n1"/>
    </reaction>
</comment>
<dbReference type="GO" id="GO:0004553">
    <property type="term" value="F:hydrolase activity, hydrolyzing O-glycosyl compounds"/>
    <property type="evidence" value="ECO:0007669"/>
    <property type="project" value="InterPro"/>
</dbReference>
<reference evidence="7 8" key="1">
    <citation type="submission" date="2018-06" db="EMBL/GenBank/DDBJ databases">
        <title>Genomic Encyclopedia of Type Strains, Phase IV (KMG-IV): sequencing the most valuable type-strain genomes for metagenomic binning, comparative biology and taxonomic classification.</title>
        <authorList>
            <person name="Goeker M."/>
        </authorList>
    </citation>
    <scope>NUCLEOTIDE SEQUENCE [LARGE SCALE GENOMIC DNA]</scope>
    <source>
        <strain evidence="7 8">DSM 25619</strain>
    </source>
</reference>
<dbReference type="GO" id="GO:0071555">
    <property type="term" value="P:cell wall organization"/>
    <property type="evidence" value="ECO:0007669"/>
    <property type="project" value="UniProtKB-KW"/>
</dbReference>
<dbReference type="AlphaFoldDB" id="A0A366E631"/>
<feature type="domain" description="Lytic transglycosylase MltA" evidence="6">
    <location>
        <begin position="109"/>
        <end position="266"/>
    </location>
</feature>
<evidence type="ECO:0000259" key="6">
    <source>
        <dbReference type="SMART" id="SM00925"/>
    </source>
</evidence>
<dbReference type="SMART" id="SM00925">
    <property type="entry name" value="MltA"/>
    <property type="match status" value="1"/>
</dbReference>
<dbReference type="PANTHER" id="PTHR30124:SF0">
    <property type="entry name" value="MEMBRANE-BOUND LYTIC MUREIN TRANSGLYCOSYLASE A"/>
    <property type="match status" value="1"/>
</dbReference>
<evidence type="ECO:0000313" key="7">
    <source>
        <dbReference type="EMBL" id="RBO97830.1"/>
    </source>
</evidence>
<dbReference type="OrthoDB" id="9783686at2"/>
<dbReference type="Pfam" id="PF03562">
    <property type="entry name" value="MltA"/>
    <property type="match status" value="1"/>
</dbReference>
<dbReference type="CDD" id="cd14668">
    <property type="entry name" value="mlta_B"/>
    <property type="match status" value="1"/>
</dbReference>
<dbReference type="GO" id="GO:0009254">
    <property type="term" value="P:peptidoglycan turnover"/>
    <property type="evidence" value="ECO:0007669"/>
    <property type="project" value="InterPro"/>
</dbReference>
<dbReference type="PIRSF" id="PIRSF019422">
    <property type="entry name" value="MltA"/>
    <property type="match status" value="1"/>
</dbReference>
<keyword evidence="4" id="KW-0961">Cell wall biogenesis/degradation</keyword>
<evidence type="ECO:0000256" key="1">
    <source>
        <dbReference type="ARBA" id="ARBA00001420"/>
    </source>
</evidence>
<evidence type="ECO:0000256" key="5">
    <source>
        <dbReference type="ARBA" id="ARBA00030918"/>
    </source>
</evidence>
<protein>
    <recommendedName>
        <fullName evidence="2">peptidoglycan lytic exotransglycosylase</fullName>
        <ecNumber evidence="2">4.2.2.n1</ecNumber>
    </recommendedName>
    <alternativeName>
        <fullName evidence="5">Murein hydrolase A</fullName>
    </alternativeName>
</protein>
<sequence>MSDLSEKHCSFDVLDFADCDGWAQDDHAAAFSTFLKCAIYAETNIYKSGILGPKFEELLPVFVKARSLAASHQVSADTARAFFEHHFYPVRIIPHDRKTGFVTGFYEPEIAASRVKTVQFSVPFYRKPADLIKLDADKRPKHLPEDMAFGRYHNGQVTEYFDRQAIDQGALAGQDLEIAYVADKVDAYFAHVQGAVRLNFEDGTQMRLTYAAKSGHGFTGAGRVLIDKGELEPSQVTMQTIRQWLAEHPARVDEILWHNRSYIFFREAPVDDAAAGPVAAAKVPLTAQRSLAVDRKYHCFGTPFFINVHGLLENDGSFRHLMIAQDTGSAILGPARGDLFFGSGDEAGQLAGRIRHDADFIMLLPRKNGAE</sequence>
<dbReference type="InterPro" id="IPR005300">
    <property type="entry name" value="MltA_B"/>
</dbReference>
<dbReference type="Gene3D" id="2.40.240.50">
    <property type="entry name" value="Barwin-like endoglucanases"/>
    <property type="match status" value="1"/>
</dbReference>
<dbReference type="InterPro" id="IPR010611">
    <property type="entry name" value="3D_dom"/>
</dbReference>
<dbReference type="InterPro" id="IPR036908">
    <property type="entry name" value="RlpA-like_sf"/>
</dbReference>
<name>A0A366E631_9HYPH</name>
<comment type="caution">
    <text evidence="7">The sequence shown here is derived from an EMBL/GenBank/DDBJ whole genome shotgun (WGS) entry which is preliminary data.</text>
</comment>
<dbReference type="Gene3D" id="2.40.40.10">
    <property type="entry name" value="RlpA-like domain"/>
    <property type="match status" value="1"/>
</dbReference>
<keyword evidence="8" id="KW-1185">Reference proteome</keyword>
<dbReference type="RefSeq" id="WP_113943776.1">
    <property type="nucleotide sequence ID" value="NZ_JBHEEG010000002.1"/>
</dbReference>
<evidence type="ECO:0000313" key="8">
    <source>
        <dbReference type="Proteomes" id="UP000252893"/>
    </source>
</evidence>
<dbReference type="CDD" id="cd14485">
    <property type="entry name" value="mltA_like_LT_A"/>
    <property type="match status" value="1"/>
</dbReference>
<keyword evidence="3" id="KW-0456">Lyase</keyword>
<dbReference type="EMBL" id="QNRH01000002">
    <property type="protein sequence ID" value="RBO97830.1"/>
    <property type="molecule type" value="Genomic_DNA"/>
</dbReference>
<dbReference type="InterPro" id="IPR026044">
    <property type="entry name" value="MltA"/>
</dbReference>
<accession>A0A366E631</accession>
<dbReference type="GO" id="GO:0009253">
    <property type="term" value="P:peptidoglycan catabolic process"/>
    <property type="evidence" value="ECO:0007669"/>
    <property type="project" value="TreeGrafter"/>
</dbReference>
<dbReference type="EC" id="4.2.2.n1" evidence="2"/>
<evidence type="ECO:0000256" key="4">
    <source>
        <dbReference type="ARBA" id="ARBA00023316"/>
    </source>
</evidence>